<dbReference type="EMBL" id="FMZZ01000006">
    <property type="protein sequence ID" value="SDC97235.1"/>
    <property type="molecule type" value="Genomic_DNA"/>
</dbReference>
<protein>
    <recommendedName>
        <fullName evidence="4">DUF3558 domain-containing protein</fullName>
    </recommendedName>
</protein>
<keyword evidence="1" id="KW-0732">Signal</keyword>
<name>A0A1G6QZJ9_9PSEU</name>
<feature type="signal peptide" evidence="1">
    <location>
        <begin position="1"/>
        <end position="24"/>
    </location>
</feature>
<gene>
    <name evidence="2" type="ORF">SAMN05216174_10632</name>
</gene>
<dbReference type="RefSeq" id="WP_139190671.1">
    <property type="nucleotide sequence ID" value="NZ_FMZZ01000006.1"/>
</dbReference>
<reference evidence="3" key="1">
    <citation type="submission" date="2016-10" db="EMBL/GenBank/DDBJ databases">
        <authorList>
            <person name="Varghese N."/>
            <person name="Submissions S."/>
        </authorList>
    </citation>
    <scope>NUCLEOTIDE SEQUENCE [LARGE SCALE GENOMIC DNA]</scope>
    <source>
        <strain evidence="3">IBRC-M 10403</strain>
    </source>
</reference>
<feature type="chain" id="PRO_5038719266" description="DUF3558 domain-containing protein" evidence="1">
    <location>
        <begin position="25"/>
        <end position="208"/>
    </location>
</feature>
<organism evidence="2 3">
    <name type="scientific">Actinokineospora iranica</name>
    <dbReference type="NCBI Taxonomy" id="1271860"/>
    <lineage>
        <taxon>Bacteria</taxon>
        <taxon>Bacillati</taxon>
        <taxon>Actinomycetota</taxon>
        <taxon>Actinomycetes</taxon>
        <taxon>Pseudonocardiales</taxon>
        <taxon>Pseudonocardiaceae</taxon>
        <taxon>Actinokineospora</taxon>
    </lineage>
</organism>
<evidence type="ECO:0008006" key="4">
    <source>
        <dbReference type="Google" id="ProtNLM"/>
    </source>
</evidence>
<keyword evidence="3" id="KW-1185">Reference proteome</keyword>
<evidence type="ECO:0000313" key="3">
    <source>
        <dbReference type="Proteomes" id="UP000199501"/>
    </source>
</evidence>
<dbReference type="STRING" id="1271860.SAMN05216174_10632"/>
<proteinExistence type="predicted"/>
<dbReference type="Proteomes" id="UP000199501">
    <property type="component" value="Unassembled WGS sequence"/>
</dbReference>
<dbReference type="AlphaFoldDB" id="A0A1G6QZJ9"/>
<dbReference type="PROSITE" id="PS51257">
    <property type="entry name" value="PROKAR_LIPOPROTEIN"/>
    <property type="match status" value="1"/>
</dbReference>
<evidence type="ECO:0000256" key="1">
    <source>
        <dbReference type="SAM" id="SignalP"/>
    </source>
</evidence>
<sequence length="208" mass="22767">MSRIARVAMAILVVLGLASCASSAERPRLSDLPDKDRCFDGLEEGLRETTGPLYGLQRNAAPVLGPVNDVYISCTVRFMDTHYSLRQSRGPYERDISVTYRLYHGDSAVANAVRDFRNPTLPRSDVVSPNGPPIGDEHASWPGDGVLDIGWNVEIRVSNMIADITVGGRDYAPDATDNTTVGWQEIPGRLREPAERFAAAVAARLLRD</sequence>
<accession>A0A1G6QZJ9</accession>
<evidence type="ECO:0000313" key="2">
    <source>
        <dbReference type="EMBL" id="SDC97235.1"/>
    </source>
</evidence>